<name>A0AAE4MF59_9EURY</name>
<evidence type="ECO:0000313" key="2">
    <source>
        <dbReference type="Proteomes" id="UP001273136"/>
    </source>
</evidence>
<sequence length="65" mass="7673">MTVCHLPYHHLYYNSANYNYIFPEGTDDADVGNNMSNFSLLFVRIIVQKEEKRLILFFVNESLAR</sequence>
<dbReference type="AlphaFoldDB" id="A0AAE4MF59"/>
<reference evidence="1" key="1">
    <citation type="submission" date="2023-06" db="EMBL/GenBank/DDBJ databases">
        <title>Genome sequence of Methancorpusculaceae sp. Ag1.</title>
        <authorList>
            <person name="Protasov E."/>
            <person name="Platt K."/>
            <person name="Poehlein A."/>
            <person name="Daniel R."/>
            <person name="Brune A."/>
        </authorList>
    </citation>
    <scope>NUCLEOTIDE SEQUENCE</scope>
    <source>
        <strain evidence="1">Ag1</strain>
    </source>
</reference>
<evidence type="ECO:0000313" key="1">
    <source>
        <dbReference type="EMBL" id="MDV0442628.1"/>
    </source>
</evidence>
<dbReference type="EMBL" id="JAWDKA010000016">
    <property type="protein sequence ID" value="MDV0442628.1"/>
    <property type="molecule type" value="Genomic_DNA"/>
</dbReference>
<protein>
    <submittedName>
        <fullName evidence="1">Uncharacterized protein</fullName>
    </submittedName>
</protein>
<proteinExistence type="predicted"/>
<comment type="caution">
    <text evidence="1">The sequence shown here is derived from an EMBL/GenBank/DDBJ whole genome shotgun (WGS) entry which is preliminary data.</text>
</comment>
<gene>
    <name evidence="1" type="ORF">McpAg1_18860</name>
</gene>
<organism evidence="1 2">
    <name type="scientific">Methanorbis furvi</name>
    <dbReference type="NCBI Taxonomy" id="3028299"/>
    <lineage>
        <taxon>Archaea</taxon>
        <taxon>Methanobacteriati</taxon>
        <taxon>Methanobacteriota</taxon>
        <taxon>Stenosarchaea group</taxon>
        <taxon>Methanomicrobia</taxon>
        <taxon>Methanomicrobiales</taxon>
        <taxon>Methanocorpusculaceae</taxon>
        <taxon>Methanorbis</taxon>
    </lineage>
</organism>
<keyword evidence="2" id="KW-1185">Reference proteome</keyword>
<accession>A0AAE4MF59</accession>
<dbReference type="Proteomes" id="UP001273136">
    <property type="component" value="Unassembled WGS sequence"/>
</dbReference>